<reference evidence="3" key="1">
    <citation type="submission" date="2025-08" db="UniProtKB">
        <authorList>
            <consortium name="RefSeq"/>
        </authorList>
    </citation>
    <scope>IDENTIFICATION</scope>
    <source>
        <strain evidence="3">OHB3-1</strain>
    </source>
</reference>
<proteinExistence type="predicted"/>
<dbReference type="AlphaFoldDB" id="A0A6J1CSY6"/>
<dbReference type="RefSeq" id="XP_022144308.1">
    <property type="nucleotide sequence ID" value="XM_022288616.1"/>
</dbReference>
<gene>
    <name evidence="3" type="primary">LOC111014021</name>
</gene>
<dbReference type="Pfam" id="PF03350">
    <property type="entry name" value="UPF0114"/>
    <property type="match status" value="1"/>
</dbReference>
<keyword evidence="1" id="KW-0812">Transmembrane</keyword>
<sequence>MAATRFFRPIRPSASVVSSSASPSPATTVRCMGRTAFNNGERGLTSGDGERRKMVTVKAAVAAPETVDTKTRELDLGSLLANLLVKLKTAVGKTKIQDFIEKGSFIVAESYLQYFHGLSQKSDQNHTVELLIQAIDMFLVGTALFVFGVGLFAMFVGPEKMKEENRHWNSGSNLFGLFYMKKLPTWVGMESVSAVKSKIGHAVVMILQVGVLEKFKSIPLNSAADLACFAAAVLISSASIFFLSKLNTGGGGGGGE</sequence>
<dbReference type="PANTHER" id="PTHR31721">
    <property type="entry name" value="OS06G0710300 PROTEIN"/>
    <property type="match status" value="1"/>
</dbReference>
<feature type="transmembrane region" description="Helical" evidence="1">
    <location>
        <begin position="130"/>
        <end position="156"/>
    </location>
</feature>
<protein>
    <submittedName>
        <fullName evidence="3">Uncharacterized protein LOC111014021 isoform X2</fullName>
    </submittedName>
</protein>
<keyword evidence="2" id="KW-1185">Reference proteome</keyword>
<keyword evidence="1" id="KW-0472">Membrane</keyword>
<keyword evidence="1" id="KW-1133">Transmembrane helix</keyword>
<evidence type="ECO:0000256" key="1">
    <source>
        <dbReference type="SAM" id="Phobius"/>
    </source>
</evidence>
<dbReference type="GeneID" id="111014021"/>
<evidence type="ECO:0000313" key="3">
    <source>
        <dbReference type="RefSeq" id="XP_022144308.1"/>
    </source>
</evidence>
<organism evidence="2 3">
    <name type="scientific">Momordica charantia</name>
    <name type="common">Bitter gourd</name>
    <name type="synonym">Balsam pear</name>
    <dbReference type="NCBI Taxonomy" id="3673"/>
    <lineage>
        <taxon>Eukaryota</taxon>
        <taxon>Viridiplantae</taxon>
        <taxon>Streptophyta</taxon>
        <taxon>Embryophyta</taxon>
        <taxon>Tracheophyta</taxon>
        <taxon>Spermatophyta</taxon>
        <taxon>Magnoliopsida</taxon>
        <taxon>eudicotyledons</taxon>
        <taxon>Gunneridae</taxon>
        <taxon>Pentapetalae</taxon>
        <taxon>rosids</taxon>
        <taxon>fabids</taxon>
        <taxon>Cucurbitales</taxon>
        <taxon>Cucurbitaceae</taxon>
        <taxon>Momordiceae</taxon>
        <taxon>Momordica</taxon>
    </lineage>
</organism>
<dbReference type="Proteomes" id="UP000504603">
    <property type="component" value="Unplaced"/>
</dbReference>
<dbReference type="InterPro" id="IPR005134">
    <property type="entry name" value="UPF0114"/>
</dbReference>
<name>A0A6J1CSY6_MOMCH</name>
<feature type="transmembrane region" description="Helical" evidence="1">
    <location>
        <begin position="223"/>
        <end position="243"/>
    </location>
</feature>
<dbReference type="PANTHER" id="PTHR31721:SF3">
    <property type="entry name" value="EXPRESSED PROTEIN"/>
    <property type="match status" value="1"/>
</dbReference>
<accession>A0A6J1CSY6</accession>
<evidence type="ECO:0000313" key="2">
    <source>
        <dbReference type="Proteomes" id="UP000504603"/>
    </source>
</evidence>